<dbReference type="Proteomes" id="UP000585681">
    <property type="component" value="Unassembled WGS sequence"/>
</dbReference>
<dbReference type="InterPro" id="IPR036909">
    <property type="entry name" value="Cyt_c-like_dom_sf"/>
</dbReference>
<evidence type="ECO:0000256" key="3">
    <source>
        <dbReference type="ARBA" id="ARBA00023004"/>
    </source>
</evidence>
<sequence length="132" mass="13505">MRLTLSLLCGIALAPQPSWADTTGWGALLYRQYCATCHGLDARGGGPMTAVLTIAAPDLTALSARNGGTFPMLDVVGVIDGRAELLGHGGPMPVFGALLGGESAVLDGPDGTVVETSADIVALAEWLETIQK</sequence>
<feature type="domain" description="Cytochrome c" evidence="6">
    <location>
        <begin position="21"/>
        <end position="131"/>
    </location>
</feature>
<proteinExistence type="predicted"/>
<organism evidence="7 8">
    <name type="scientific">Actibacterium naphthalenivorans</name>
    <dbReference type="NCBI Taxonomy" id="1614693"/>
    <lineage>
        <taxon>Bacteria</taxon>
        <taxon>Pseudomonadati</taxon>
        <taxon>Pseudomonadota</taxon>
        <taxon>Alphaproteobacteria</taxon>
        <taxon>Rhodobacterales</taxon>
        <taxon>Roseobacteraceae</taxon>
        <taxon>Actibacterium</taxon>
    </lineage>
</organism>
<keyword evidence="5" id="KW-0732">Signal</keyword>
<accession>A0A840CF96</accession>
<dbReference type="AlphaFoldDB" id="A0A840CF96"/>
<evidence type="ECO:0000256" key="2">
    <source>
        <dbReference type="ARBA" id="ARBA00022723"/>
    </source>
</evidence>
<reference evidence="7" key="1">
    <citation type="submission" date="2020-08" db="EMBL/GenBank/DDBJ databases">
        <title>Genomic Encyclopedia of Type Strains, Phase IV (KMG-IV): sequencing the most valuable type-strain genomes for metagenomic binning, comparative biology and taxonomic classification.</title>
        <authorList>
            <person name="Goeker M."/>
        </authorList>
    </citation>
    <scope>NUCLEOTIDE SEQUENCE [LARGE SCALE GENOMIC DNA]</scope>
    <source>
        <strain evidence="7">DSM 105040</strain>
    </source>
</reference>
<gene>
    <name evidence="7" type="ORF">GGR17_000668</name>
</gene>
<evidence type="ECO:0000256" key="4">
    <source>
        <dbReference type="PROSITE-ProRule" id="PRU00433"/>
    </source>
</evidence>
<dbReference type="Gene3D" id="1.10.760.10">
    <property type="entry name" value="Cytochrome c-like domain"/>
    <property type="match status" value="1"/>
</dbReference>
<dbReference type="EMBL" id="JACIEQ010000001">
    <property type="protein sequence ID" value="MBB4020877.1"/>
    <property type="molecule type" value="Genomic_DNA"/>
</dbReference>
<dbReference type="GO" id="GO:0046872">
    <property type="term" value="F:metal ion binding"/>
    <property type="evidence" value="ECO:0007669"/>
    <property type="project" value="UniProtKB-KW"/>
</dbReference>
<evidence type="ECO:0000256" key="1">
    <source>
        <dbReference type="ARBA" id="ARBA00022617"/>
    </source>
</evidence>
<evidence type="ECO:0000259" key="6">
    <source>
        <dbReference type="PROSITE" id="PS51007"/>
    </source>
</evidence>
<keyword evidence="1 4" id="KW-0349">Heme</keyword>
<keyword evidence="3 4" id="KW-0408">Iron</keyword>
<feature type="chain" id="PRO_5032440501" evidence="5">
    <location>
        <begin position="21"/>
        <end position="132"/>
    </location>
</feature>
<dbReference type="Pfam" id="PF00034">
    <property type="entry name" value="Cytochrom_C"/>
    <property type="match status" value="1"/>
</dbReference>
<comment type="caution">
    <text evidence="7">The sequence shown here is derived from an EMBL/GenBank/DDBJ whole genome shotgun (WGS) entry which is preliminary data.</text>
</comment>
<evidence type="ECO:0000313" key="7">
    <source>
        <dbReference type="EMBL" id="MBB4020877.1"/>
    </source>
</evidence>
<dbReference type="GO" id="GO:0020037">
    <property type="term" value="F:heme binding"/>
    <property type="evidence" value="ECO:0007669"/>
    <property type="project" value="InterPro"/>
</dbReference>
<dbReference type="PROSITE" id="PS51007">
    <property type="entry name" value="CYTC"/>
    <property type="match status" value="1"/>
</dbReference>
<dbReference type="SUPFAM" id="SSF46626">
    <property type="entry name" value="Cytochrome c"/>
    <property type="match status" value="1"/>
</dbReference>
<evidence type="ECO:0000313" key="8">
    <source>
        <dbReference type="Proteomes" id="UP000585681"/>
    </source>
</evidence>
<evidence type="ECO:0000256" key="5">
    <source>
        <dbReference type="SAM" id="SignalP"/>
    </source>
</evidence>
<dbReference type="GO" id="GO:0009055">
    <property type="term" value="F:electron transfer activity"/>
    <property type="evidence" value="ECO:0007669"/>
    <property type="project" value="InterPro"/>
</dbReference>
<feature type="signal peptide" evidence="5">
    <location>
        <begin position="1"/>
        <end position="20"/>
    </location>
</feature>
<keyword evidence="2 4" id="KW-0479">Metal-binding</keyword>
<name>A0A840CF96_9RHOB</name>
<dbReference type="InterPro" id="IPR009056">
    <property type="entry name" value="Cyt_c-like_dom"/>
</dbReference>
<keyword evidence="8" id="KW-1185">Reference proteome</keyword>
<dbReference type="RefSeq" id="WP_037204275.1">
    <property type="nucleotide sequence ID" value="NZ_JACIEQ010000001.1"/>
</dbReference>
<protein>
    <submittedName>
        <fullName evidence="7">Mono/diheme cytochrome c family protein</fullName>
    </submittedName>
</protein>